<evidence type="ECO:0000313" key="2">
    <source>
        <dbReference type="EMBL" id="KAG5458339.1"/>
    </source>
</evidence>
<gene>
    <name evidence="2" type="ORF">BJ554DRAFT_1446</name>
</gene>
<dbReference type="Gene3D" id="1.20.58.2220">
    <property type="entry name" value="Formin, FH2 domain"/>
    <property type="match status" value="1"/>
</dbReference>
<name>A0A8H7ZS13_9FUNG</name>
<evidence type="ECO:0000259" key="1">
    <source>
        <dbReference type="PROSITE" id="PS51444"/>
    </source>
</evidence>
<dbReference type="PROSITE" id="PS51444">
    <property type="entry name" value="FH2"/>
    <property type="match status" value="1"/>
</dbReference>
<dbReference type="Proteomes" id="UP000673691">
    <property type="component" value="Unassembled WGS sequence"/>
</dbReference>
<dbReference type="OrthoDB" id="1104827at2759"/>
<dbReference type="SMART" id="SM00498">
    <property type="entry name" value="FH2"/>
    <property type="match status" value="1"/>
</dbReference>
<feature type="non-terminal residue" evidence="2">
    <location>
        <position position="307"/>
    </location>
</feature>
<evidence type="ECO:0000313" key="3">
    <source>
        <dbReference type="Proteomes" id="UP000673691"/>
    </source>
</evidence>
<proteinExistence type="predicted"/>
<protein>
    <recommendedName>
        <fullName evidence="1">FH2 domain-containing protein</fullName>
    </recommendedName>
</protein>
<sequence length="307" mass="35434">MLARIRHYTLDEIRTAILQVDESVLTEQTIKQFLAFVPTAEEKGKLTAYTDNPEALAKGDRFFLEMMKIDRYEPRLKAWYFKMTFGERFRELEEQEFWQLPFFNTANCASLVQDVNAIFAASQALKESKTFLKILEVILTIGNFMNGTGYRGGAFGFRINSINKLVDTKSTDNKTTLLHFLASTVESKFPELLQIQTELNDVGPACRVSFAALRAEYAEIKSKLRMIRQELESHHADSENRQPDDKFVDMMTEFMSTAGEQFDNLDIRFTSMNIAYQDVVRMYGEDSSTMPPEEFFGIFRTFLSSFE</sequence>
<dbReference type="PANTHER" id="PTHR45725:SF1">
    <property type="entry name" value="DISHEVELLED ASSOCIATED ACTIVATOR OF MORPHOGENESIS, ISOFORM D"/>
    <property type="match status" value="1"/>
</dbReference>
<dbReference type="InterPro" id="IPR015425">
    <property type="entry name" value="FH2_Formin"/>
</dbReference>
<feature type="domain" description="FH2" evidence="1">
    <location>
        <begin position="1"/>
        <end position="307"/>
    </location>
</feature>
<comment type="caution">
    <text evidence="2">The sequence shown here is derived from an EMBL/GenBank/DDBJ whole genome shotgun (WGS) entry which is preliminary data.</text>
</comment>
<dbReference type="InterPro" id="IPR051425">
    <property type="entry name" value="Formin_Homology"/>
</dbReference>
<accession>A0A8H7ZS13</accession>
<organism evidence="2 3">
    <name type="scientific">Olpidium bornovanus</name>
    <dbReference type="NCBI Taxonomy" id="278681"/>
    <lineage>
        <taxon>Eukaryota</taxon>
        <taxon>Fungi</taxon>
        <taxon>Fungi incertae sedis</taxon>
        <taxon>Olpidiomycota</taxon>
        <taxon>Olpidiomycotina</taxon>
        <taxon>Olpidiomycetes</taxon>
        <taxon>Olpidiales</taxon>
        <taxon>Olpidiaceae</taxon>
        <taxon>Olpidium</taxon>
    </lineage>
</organism>
<dbReference type="EMBL" id="JAEFCI010008633">
    <property type="protein sequence ID" value="KAG5458339.1"/>
    <property type="molecule type" value="Genomic_DNA"/>
</dbReference>
<dbReference type="InterPro" id="IPR042201">
    <property type="entry name" value="FH2_Formin_sf"/>
</dbReference>
<dbReference type="SUPFAM" id="SSF101447">
    <property type="entry name" value="Formin homology 2 domain (FH2 domain)"/>
    <property type="match status" value="1"/>
</dbReference>
<keyword evidence="3" id="KW-1185">Reference proteome</keyword>
<dbReference type="PANTHER" id="PTHR45725">
    <property type="entry name" value="FORMIN HOMOLOGY 2 FAMILY MEMBER"/>
    <property type="match status" value="1"/>
</dbReference>
<dbReference type="Pfam" id="PF02181">
    <property type="entry name" value="FH2"/>
    <property type="match status" value="2"/>
</dbReference>
<dbReference type="AlphaFoldDB" id="A0A8H7ZS13"/>
<reference evidence="2 3" key="1">
    <citation type="journal article" name="Sci. Rep.">
        <title>Genome-scale phylogenetic analyses confirm Olpidium as the closest living zoosporic fungus to the non-flagellated, terrestrial fungi.</title>
        <authorList>
            <person name="Chang Y."/>
            <person name="Rochon D."/>
            <person name="Sekimoto S."/>
            <person name="Wang Y."/>
            <person name="Chovatia M."/>
            <person name="Sandor L."/>
            <person name="Salamov A."/>
            <person name="Grigoriev I.V."/>
            <person name="Stajich J.E."/>
            <person name="Spatafora J.W."/>
        </authorList>
    </citation>
    <scope>NUCLEOTIDE SEQUENCE [LARGE SCALE GENOMIC DNA]</scope>
    <source>
        <strain evidence="2">S191</strain>
    </source>
</reference>